<feature type="active site" description="Proton acceptor; for glutaminase activity" evidence="7">
    <location>
        <position position="154"/>
    </location>
</feature>
<comment type="pathway">
    <text evidence="1 7 8">Cofactor biosynthesis; NAD(+) biosynthesis; NAD(+) from deamido-NAD(+) (L-Gln route): step 1/1.</text>
</comment>
<feature type="binding site" evidence="7">
    <location>
        <position position="547"/>
    </location>
    <ligand>
        <name>deamido-NAD(+)</name>
        <dbReference type="ChEBI" id="CHEBI:58437"/>
        <note>ligand shared between two neighboring subunits</note>
    </ligand>
</feature>
<keyword evidence="3 7" id="KW-0436">Ligase</keyword>
<dbReference type="GO" id="GO:0008795">
    <property type="term" value="F:NAD+ synthase activity"/>
    <property type="evidence" value="ECO:0007669"/>
    <property type="project" value="UniProtKB-UniRule"/>
</dbReference>
<comment type="caution">
    <text evidence="7">Lacks conserved residue(s) required for the propagation of feature annotation.</text>
</comment>
<dbReference type="InterPro" id="IPR022310">
    <property type="entry name" value="NAD/GMP_synthase"/>
</dbReference>
<dbReference type="GO" id="GO:0003952">
    <property type="term" value="F:NAD+ synthase (glutamine-hydrolyzing) activity"/>
    <property type="evidence" value="ECO:0007669"/>
    <property type="project" value="UniProtKB-UniRule"/>
</dbReference>
<comment type="function">
    <text evidence="7">Catalyzes the ATP-dependent amidation of deamido-NAD to form NAD. Uses L-glutamine as a nitrogen source.</text>
</comment>
<evidence type="ECO:0000313" key="14">
    <source>
        <dbReference type="Proteomes" id="UP000302139"/>
    </source>
</evidence>
<feature type="active site" description="Nucleophile; for glutaminase activity" evidence="7">
    <location>
        <position position="272"/>
    </location>
</feature>
<dbReference type="PIRSF" id="PIRSF006630">
    <property type="entry name" value="NADS_GAT"/>
    <property type="match status" value="1"/>
</dbReference>
<feature type="region of interest" description="Disordered" evidence="11">
    <location>
        <begin position="586"/>
        <end position="614"/>
    </location>
</feature>
<dbReference type="EC" id="6.3.5.1" evidence="7 8"/>
<evidence type="ECO:0000256" key="1">
    <source>
        <dbReference type="ARBA" id="ARBA00005188"/>
    </source>
</evidence>
<proteinExistence type="inferred from homology"/>
<evidence type="ECO:0000256" key="10">
    <source>
        <dbReference type="RuleBase" id="RU003811"/>
    </source>
</evidence>
<evidence type="ECO:0000313" key="13">
    <source>
        <dbReference type="EMBL" id="GDY66161.1"/>
    </source>
</evidence>
<comment type="catalytic activity">
    <reaction evidence="7 8">
        <text>deamido-NAD(+) + L-glutamine + ATP + H2O = L-glutamate + AMP + diphosphate + NAD(+) + H(+)</text>
        <dbReference type="Rhea" id="RHEA:24384"/>
        <dbReference type="ChEBI" id="CHEBI:15377"/>
        <dbReference type="ChEBI" id="CHEBI:15378"/>
        <dbReference type="ChEBI" id="CHEBI:29985"/>
        <dbReference type="ChEBI" id="CHEBI:30616"/>
        <dbReference type="ChEBI" id="CHEBI:33019"/>
        <dbReference type="ChEBI" id="CHEBI:57540"/>
        <dbReference type="ChEBI" id="CHEBI:58359"/>
        <dbReference type="ChEBI" id="CHEBI:58437"/>
        <dbReference type="ChEBI" id="CHEBI:456215"/>
        <dbReference type="EC" id="6.3.5.1"/>
    </reaction>
</comment>
<evidence type="ECO:0000256" key="5">
    <source>
        <dbReference type="ARBA" id="ARBA00022840"/>
    </source>
</evidence>
<dbReference type="PROSITE" id="PS50263">
    <property type="entry name" value="CN_HYDROLASE"/>
    <property type="match status" value="1"/>
</dbReference>
<feature type="binding site" evidence="7">
    <location>
        <position position="242"/>
    </location>
    <ligand>
        <name>L-glutamine</name>
        <dbReference type="ChEBI" id="CHEBI:58359"/>
    </ligand>
</feature>
<organism evidence="13 14">
    <name type="scientific">Streptomyces avermitilis</name>
    <dbReference type="NCBI Taxonomy" id="33903"/>
    <lineage>
        <taxon>Bacteria</taxon>
        <taxon>Bacillati</taxon>
        <taxon>Actinomycetota</taxon>
        <taxon>Actinomycetes</taxon>
        <taxon>Kitasatosporales</taxon>
        <taxon>Streptomycetaceae</taxon>
        <taxon>Streptomyces</taxon>
    </lineage>
</organism>
<dbReference type="UniPathway" id="UPA00253">
    <property type="reaction ID" value="UER00334"/>
</dbReference>
<evidence type="ECO:0000256" key="8">
    <source>
        <dbReference type="PIRNR" id="PIRNR006630"/>
    </source>
</evidence>
<dbReference type="Pfam" id="PF02540">
    <property type="entry name" value="NAD_synthase"/>
    <property type="match status" value="1"/>
</dbReference>
<reference evidence="13 14" key="1">
    <citation type="submission" date="2019-04" db="EMBL/GenBank/DDBJ databases">
        <title>Draft genome sequences of Streptomyces avermitilis NBRC 14893.</title>
        <authorList>
            <person name="Komaki H."/>
            <person name="Tamura T."/>
            <person name="Hosoyama A."/>
        </authorList>
    </citation>
    <scope>NUCLEOTIDE SEQUENCE [LARGE SCALE GENOMIC DNA]</scope>
    <source>
        <strain evidence="13 14">NBRC 14893</strain>
    </source>
</reference>
<feature type="active site" description="Proton acceptor" evidence="9">
    <location>
        <position position="154"/>
    </location>
</feature>
<dbReference type="InterPro" id="IPR003010">
    <property type="entry name" value="C-N_Hydrolase"/>
</dbReference>
<dbReference type="PROSITE" id="PS00920">
    <property type="entry name" value="NITRIL_CHT_1"/>
    <property type="match status" value="1"/>
</dbReference>
<dbReference type="InterPro" id="IPR003694">
    <property type="entry name" value="NAD_synthase"/>
</dbReference>
<feature type="binding site" evidence="7">
    <location>
        <position position="299"/>
    </location>
    <ligand>
        <name>L-glutamine</name>
        <dbReference type="ChEBI" id="CHEBI:58359"/>
    </ligand>
</feature>
<evidence type="ECO:0000256" key="6">
    <source>
        <dbReference type="ARBA" id="ARBA00023027"/>
    </source>
</evidence>
<feature type="domain" description="CN hydrolase" evidence="12">
    <location>
        <begin position="114"/>
        <end position="369"/>
    </location>
</feature>
<comment type="similarity">
    <text evidence="10">Belongs to the NAD synthetase family.</text>
</comment>
<comment type="caution">
    <text evidence="13">The sequence shown here is derived from an EMBL/GenBank/DDBJ whole genome shotgun (WGS) entry which is preliminary data.</text>
</comment>
<feature type="binding site" evidence="7">
    <location>
        <position position="663"/>
    </location>
    <ligand>
        <name>deamido-NAD(+)</name>
        <dbReference type="ChEBI" id="CHEBI:58437"/>
        <note>ligand shared between two neighboring subunits</note>
    </ligand>
</feature>
<accession>A0A4D4M2V7</accession>
<keyword evidence="6 7" id="KW-0520">NAD</keyword>
<dbReference type="HAMAP" id="MF_02090">
    <property type="entry name" value="NadE_glutamine_dep"/>
    <property type="match status" value="1"/>
</dbReference>
<dbReference type="Gene3D" id="3.40.50.620">
    <property type="entry name" value="HUPs"/>
    <property type="match status" value="1"/>
</dbReference>
<dbReference type="PANTHER" id="PTHR23090:SF9">
    <property type="entry name" value="GLUTAMINE-DEPENDENT NAD(+) SYNTHETASE"/>
    <property type="match status" value="1"/>
</dbReference>
<dbReference type="NCBIfam" id="TIGR00552">
    <property type="entry name" value="nadE"/>
    <property type="match status" value="1"/>
</dbReference>
<dbReference type="InterPro" id="IPR014445">
    <property type="entry name" value="Gln-dep_NAD_synthase"/>
</dbReference>
<dbReference type="InterPro" id="IPR036526">
    <property type="entry name" value="C-N_Hydrolase_sf"/>
</dbReference>
<dbReference type="InterPro" id="IPR014729">
    <property type="entry name" value="Rossmann-like_a/b/a_fold"/>
</dbReference>
<evidence type="ECO:0000256" key="3">
    <source>
        <dbReference type="ARBA" id="ARBA00022598"/>
    </source>
</evidence>
<keyword evidence="4 7" id="KW-0547">Nucleotide-binding</keyword>
<comment type="similarity">
    <text evidence="2 7 8">In the C-terminal section; belongs to the NAD synthetase family.</text>
</comment>
<dbReference type="PANTHER" id="PTHR23090">
    <property type="entry name" value="NH 3 /GLUTAMINE-DEPENDENT NAD + SYNTHETASE"/>
    <property type="match status" value="1"/>
</dbReference>
<dbReference type="NCBIfam" id="NF010588">
    <property type="entry name" value="PRK13981.1"/>
    <property type="match status" value="1"/>
</dbReference>
<dbReference type="SUPFAM" id="SSF56317">
    <property type="entry name" value="Carbon-nitrogen hydrolase"/>
    <property type="match status" value="1"/>
</dbReference>
<dbReference type="GO" id="GO:0004359">
    <property type="term" value="F:glutaminase activity"/>
    <property type="evidence" value="ECO:0007669"/>
    <property type="project" value="InterPro"/>
</dbReference>
<dbReference type="Pfam" id="PF00795">
    <property type="entry name" value="CN_hydrolase"/>
    <property type="match status" value="1"/>
</dbReference>
<dbReference type="FunFam" id="3.40.50.620:FF:000106">
    <property type="entry name" value="Glutamine-dependent NAD(+) synthetase"/>
    <property type="match status" value="1"/>
</dbReference>
<dbReference type="EMBL" id="BJHX01000001">
    <property type="protein sequence ID" value="GDY66161.1"/>
    <property type="molecule type" value="Genomic_DNA"/>
</dbReference>
<evidence type="ECO:0000256" key="9">
    <source>
        <dbReference type="PROSITE-ProRule" id="PRU10139"/>
    </source>
</evidence>
<dbReference type="GO" id="GO:0009435">
    <property type="term" value="P:NAD+ biosynthetic process"/>
    <property type="evidence" value="ECO:0007669"/>
    <property type="project" value="UniProtKB-UniRule"/>
</dbReference>
<dbReference type="GO" id="GO:0000257">
    <property type="term" value="F:nitrilase activity"/>
    <property type="evidence" value="ECO:0007669"/>
    <property type="project" value="UniProtKB-ARBA"/>
</dbReference>
<evidence type="ECO:0000256" key="4">
    <source>
        <dbReference type="ARBA" id="ARBA00022741"/>
    </source>
</evidence>
<protein>
    <recommendedName>
        <fullName evidence="7 8">Glutamine-dependent NAD(+) synthetase</fullName>
        <ecNumber evidence="7 8">6.3.5.1</ecNumber>
    </recommendedName>
    <alternativeName>
        <fullName evidence="7 8">NAD(+) synthase [glutamine-hydrolyzing]</fullName>
    </alternativeName>
</protein>
<dbReference type="CDD" id="cd07570">
    <property type="entry name" value="GAT_Gln-NAD-synth"/>
    <property type="match status" value="1"/>
</dbReference>
<dbReference type="InterPro" id="IPR000132">
    <property type="entry name" value="Nitrilase/CN_hydratase_CS"/>
</dbReference>
<feature type="binding site" evidence="7">
    <location>
        <begin position="441"/>
        <end position="448"/>
    </location>
    <ligand>
        <name>ATP</name>
        <dbReference type="ChEBI" id="CHEBI:30616"/>
    </ligand>
</feature>
<evidence type="ECO:0000259" key="12">
    <source>
        <dbReference type="PROSITE" id="PS50263"/>
    </source>
</evidence>
<evidence type="ECO:0000256" key="2">
    <source>
        <dbReference type="ARBA" id="ARBA00007145"/>
    </source>
</evidence>
<sequence>MRGRCPGERQDDDAAGTGRCRTAGAEGLRRAGHAAVIGAGAGRERGPHGVGRGRADCTDCRGPPVRAAGAPPVRAAGAPGARAAGGRARAWGAPHPALRTSCRFDDYTGPVPQLRLALNQIDSTVGDIAGNAEAILRWTRHSAEQGAHLVAFPEMALTGYPVEDLALRSSFVEASRTALRELAARLAEEGFGELPVLVGYLDRSESAQPKYGQPAGAPRNAAAVLHRGRVALTFAKHHLPNYGVFDEFRYFVPGDTMPIVRLHGVDIALAICEDLWQDGGRVPAARSAGAGLLLSVNASPYERDKDDTRLELVRKRAQEAGCTTAYLAMIGGQDELVFDGDSIVVDRDGEVVARAPQFSEGCVVLDLDLPAAEAEPPTGVVDDGLRIDRLVISEEPLPAYEAELAGGYADRLDADEEVYSALVVGLRAYVAKNGFRSVLIGLSGGIDSALVAAIACDALGAQNVYGVSMPSKYSSDHSKGDAAELARRTGLNFRTVSIEPMFDAYMASLGLTGLAEENLQSRLRGTTLMAISNQEGHIVLAPGNKSELAVGYSTLYGDSVGAYGPIKDVYKTSIFRLAEWRNRAAAERGQTPPIPEASITKPPSAELRPGQVDTDSLPDYPVLDAILELYVDRDTGADAIVAAGYDRELVVKTLRMVDTAEYKRRQYPPGTKISAKGFGKDRRLPITNRWREHS</sequence>
<name>A0A4D4M2V7_STRAX</name>
<gene>
    <name evidence="7" type="primary">nadE</name>
    <name evidence="13" type="ORF">SAV14893_055540</name>
</gene>
<dbReference type="AlphaFoldDB" id="A0A4D4M2V7"/>
<dbReference type="Proteomes" id="UP000302139">
    <property type="component" value="Unassembled WGS sequence"/>
</dbReference>
<dbReference type="CDD" id="cd00553">
    <property type="entry name" value="NAD_synthase"/>
    <property type="match status" value="1"/>
</dbReference>
<evidence type="ECO:0000256" key="7">
    <source>
        <dbReference type="HAMAP-Rule" id="MF_02090"/>
    </source>
</evidence>
<feature type="active site" description="For glutaminase activity" evidence="7">
    <location>
        <position position="236"/>
    </location>
</feature>
<feature type="binding site" evidence="7">
    <location>
        <position position="518"/>
    </location>
    <ligand>
        <name>deamido-NAD(+)</name>
        <dbReference type="ChEBI" id="CHEBI:58437"/>
        <note>ligand shared between two neighboring subunits</note>
    </ligand>
</feature>
<dbReference type="GO" id="GO:0005737">
    <property type="term" value="C:cytoplasm"/>
    <property type="evidence" value="ECO:0007669"/>
    <property type="project" value="InterPro"/>
</dbReference>
<feature type="binding site" evidence="7">
    <location>
        <position position="305"/>
    </location>
    <ligand>
        <name>L-glutamine</name>
        <dbReference type="ChEBI" id="CHEBI:58359"/>
    </ligand>
</feature>
<evidence type="ECO:0000256" key="11">
    <source>
        <dbReference type="SAM" id="MobiDB-lite"/>
    </source>
</evidence>
<dbReference type="Gene3D" id="3.60.110.10">
    <property type="entry name" value="Carbon-nitrogen hydrolase"/>
    <property type="match status" value="1"/>
</dbReference>
<dbReference type="SUPFAM" id="SSF52402">
    <property type="entry name" value="Adenine nucleotide alpha hydrolases-like"/>
    <property type="match status" value="1"/>
</dbReference>
<keyword evidence="5 7" id="KW-0067">ATP-binding</keyword>
<dbReference type="GO" id="GO:0005524">
    <property type="term" value="F:ATP binding"/>
    <property type="evidence" value="ECO:0007669"/>
    <property type="project" value="UniProtKB-UniRule"/>
</dbReference>